<reference evidence="3 4" key="1">
    <citation type="submission" date="2019-09" db="EMBL/GenBank/DDBJ databases">
        <authorList>
            <person name="Chandra G."/>
            <person name="Truman W A."/>
        </authorList>
    </citation>
    <scope>NUCLEOTIDE SEQUENCE [LARGE SCALE GENOMIC DNA]</scope>
    <source>
        <strain evidence="3">PS710</strain>
    </source>
</reference>
<dbReference type="Pfam" id="PF06527">
    <property type="entry name" value="TniQ"/>
    <property type="match status" value="1"/>
</dbReference>
<dbReference type="InterPro" id="IPR009492">
    <property type="entry name" value="TniQ"/>
</dbReference>
<name>A0A5E7CTJ0_PSEFL</name>
<dbReference type="Proteomes" id="UP000381093">
    <property type="component" value="Unassembled WGS sequence"/>
</dbReference>
<organism evidence="3 4">
    <name type="scientific">Pseudomonas fluorescens</name>
    <dbReference type="NCBI Taxonomy" id="294"/>
    <lineage>
        <taxon>Bacteria</taxon>
        <taxon>Pseudomonadati</taxon>
        <taxon>Pseudomonadota</taxon>
        <taxon>Gammaproteobacteria</taxon>
        <taxon>Pseudomonadales</taxon>
        <taxon>Pseudomonadaceae</taxon>
        <taxon>Pseudomonas</taxon>
    </lineage>
</organism>
<accession>A0A5E7CTJ0</accession>
<feature type="domain" description="TniQ" evidence="1">
    <location>
        <begin position="17"/>
        <end position="170"/>
    </location>
</feature>
<sequence>MNFASVGHQNHPLNVTLRWLEDETFFSLCSRHHFFYGKVGAAMTSARLMNSTALTIKHDFPYNLDALNEQSLSAWGSPKTIICQHTILPIFFPFQSEANINAAIQAMRSSKLGSIKYRLGLVTGRFGAEHPLKACRACMTSDAATHGVSYWHLTHQYPGVIVCPVHRQTLIECNHNRRWSARFQWSLPSQDLLIDHLETVPEPGTLDVLVQLATAVIDLAALGLHRRFDLKIVKAVYRDALSRLCRSRRGLKNVADSLSHLTSLLQPYHPLTSLPTKEEGAASYIEQLIRSPRGHCHPLKHLVMIIWLFGDMDSFVEAYEHQETMDGQASSPPTGGRDRVSPVTEVIQVLTVAHKNTRKPKILKPCIRIQILEHLTAGESKNRICSDFKITISTVNRLLREEPLVARSWVETQRKSALIQHREGWTALVREATQPSVKAIRARAPGLYAWLYRNDKAWLGSQTAQLPNGRRGNNSRIDWEARDVELERIIRSSLVERFGKEQNLRLDNPEIFSLAPTLSSCLENRSHYPRTRALISLIKHPH</sequence>
<dbReference type="AlphaFoldDB" id="A0A5E7CTJ0"/>
<dbReference type="InterPro" id="IPR032750">
    <property type="entry name" value="TnsD_C"/>
</dbReference>
<dbReference type="EMBL" id="CABVHW010000010">
    <property type="protein sequence ID" value="VVO08036.1"/>
    <property type="molecule type" value="Genomic_DNA"/>
</dbReference>
<dbReference type="Pfam" id="PF15978">
    <property type="entry name" value="TnsD"/>
    <property type="match status" value="1"/>
</dbReference>
<evidence type="ECO:0000259" key="1">
    <source>
        <dbReference type="Pfam" id="PF06527"/>
    </source>
</evidence>
<proteinExistence type="predicted"/>
<protein>
    <submittedName>
        <fullName evidence="3">Uncharacterized protein</fullName>
    </submittedName>
</protein>
<evidence type="ECO:0000259" key="2">
    <source>
        <dbReference type="Pfam" id="PF15978"/>
    </source>
</evidence>
<gene>
    <name evidence="3" type="ORF">PS710_03215</name>
</gene>
<dbReference type="RefSeq" id="WP_150765348.1">
    <property type="nucleotide sequence ID" value="NZ_CABVHW010000010.1"/>
</dbReference>
<evidence type="ECO:0000313" key="4">
    <source>
        <dbReference type="Proteomes" id="UP000381093"/>
    </source>
</evidence>
<feature type="domain" description="Transposon Tn7 transposition protein TnsD C-terminal" evidence="2">
    <location>
        <begin position="366"/>
        <end position="534"/>
    </location>
</feature>
<evidence type="ECO:0000313" key="3">
    <source>
        <dbReference type="EMBL" id="VVO08036.1"/>
    </source>
</evidence>